<feature type="transmembrane region" description="Helical" evidence="1">
    <location>
        <begin position="293"/>
        <end position="315"/>
    </location>
</feature>
<name>A0AA39MCD3_9BILA</name>
<feature type="transmembrane region" description="Helical" evidence="1">
    <location>
        <begin position="371"/>
        <end position="391"/>
    </location>
</feature>
<proteinExistence type="predicted"/>
<keyword evidence="1" id="KW-1133">Transmembrane helix</keyword>
<feature type="transmembrane region" description="Helical" evidence="1">
    <location>
        <begin position="49"/>
        <end position="73"/>
    </location>
</feature>
<keyword evidence="3" id="KW-1185">Reference proteome</keyword>
<feature type="transmembrane region" description="Helical" evidence="1">
    <location>
        <begin position="129"/>
        <end position="149"/>
    </location>
</feature>
<feature type="transmembrane region" description="Helical" evidence="1">
    <location>
        <begin position="335"/>
        <end position="359"/>
    </location>
</feature>
<evidence type="ECO:0000313" key="3">
    <source>
        <dbReference type="Proteomes" id="UP001175271"/>
    </source>
</evidence>
<feature type="transmembrane region" description="Helical" evidence="1">
    <location>
        <begin position="93"/>
        <end position="117"/>
    </location>
</feature>
<gene>
    <name evidence="2" type="ORF">QR680_010848</name>
</gene>
<keyword evidence="1" id="KW-0812">Transmembrane</keyword>
<evidence type="ECO:0008006" key="4">
    <source>
        <dbReference type="Google" id="ProtNLM"/>
    </source>
</evidence>
<protein>
    <recommendedName>
        <fullName evidence="4">G-protein coupled receptors family 1 profile domain-containing protein</fullName>
    </recommendedName>
</protein>
<reference evidence="2" key="1">
    <citation type="submission" date="2023-06" db="EMBL/GenBank/DDBJ databases">
        <title>Genomic analysis of the entomopathogenic nematode Steinernema hermaphroditum.</title>
        <authorList>
            <person name="Schwarz E.M."/>
            <person name="Heppert J.K."/>
            <person name="Baniya A."/>
            <person name="Schwartz H.T."/>
            <person name="Tan C.-H."/>
            <person name="Antoshechkin I."/>
            <person name="Sternberg P.W."/>
            <person name="Goodrich-Blair H."/>
            <person name="Dillman A.R."/>
        </authorList>
    </citation>
    <scope>NUCLEOTIDE SEQUENCE</scope>
    <source>
        <strain evidence="2">PS9179</strain>
        <tissue evidence="2">Whole animal</tissue>
    </source>
</reference>
<evidence type="ECO:0000313" key="2">
    <source>
        <dbReference type="EMBL" id="KAK0428524.1"/>
    </source>
</evidence>
<organism evidence="2 3">
    <name type="scientific">Steinernema hermaphroditum</name>
    <dbReference type="NCBI Taxonomy" id="289476"/>
    <lineage>
        <taxon>Eukaryota</taxon>
        <taxon>Metazoa</taxon>
        <taxon>Ecdysozoa</taxon>
        <taxon>Nematoda</taxon>
        <taxon>Chromadorea</taxon>
        <taxon>Rhabditida</taxon>
        <taxon>Tylenchina</taxon>
        <taxon>Panagrolaimomorpha</taxon>
        <taxon>Strongyloidoidea</taxon>
        <taxon>Steinernematidae</taxon>
        <taxon>Steinernema</taxon>
    </lineage>
</organism>
<feature type="transmembrane region" description="Helical" evidence="1">
    <location>
        <begin position="464"/>
        <end position="483"/>
    </location>
</feature>
<feature type="transmembrane region" description="Helical" evidence="1">
    <location>
        <begin position="20"/>
        <end position="40"/>
    </location>
</feature>
<dbReference type="AlphaFoldDB" id="A0AA39MCD3"/>
<accession>A0AA39MCD3</accession>
<dbReference type="Proteomes" id="UP001175271">
    <property type="component" value="Unassembled WGS sequence"/>
</dbReference>
<dbReference type="SUPFAM" id="SSF81321">
    <property type="entry name" value="Family A G protein-coupled receptor-like"/>
    <property type="match status" value="1"/>
</dbReference>
<evidence type="ECO:0000256" key="1">
    <source>
        <dbReference type="SAM" id="Phobius"/>
    </source>
</evidence>
<feature type="transmembrane region" description="Helical" evidence="1">
    <location>
        <begin position="222"/>
        <end position="241"/>
    </location>
</feature>
<feature type="transmembrane region" description="Helical" evidence="1">
    <location>
        <begin position="503"/>
        <end position="523"/>
    </location>
</feature>
<feature type="transmembrane region" description="Helical" evidence="1">
    <location>
        <begin position="425"/>
        <end position="444"/>
    </location>
</feature>
<feature type="transmembrane region" description="Helical" evidence="1">
    <location>
        <begin position="261"/>
        <end position="281"/>
    </location>
</feature>
<sequence>MDYYRNTGISPQMRLVTIAYRFLFVAILTPIYLRIIWIVLSNKKLRWNVAYLIIVNIGLVDILLLLTMLWAAIMSIDERTIGHTYLLDMTTAASYYQCLYFMAYFLFSLLLAINRMLVIQEWNIVPDMVYKCLILAAWTIILIVFPVLFSHSGYEFASEYDVDFAMYVSLGFMVEKVVQNIELPLYVAILLTYTVVILFLVFKRKSINQKLKMSSPEGRLALQSVLLFVPQGLAFLAMKVLQSKHSTLMTAIVFNFPRQVAIINILHDLLPFFYMATLISFNSNKKLRSNVAYLLIINIGLVDILLLLTMLWAAIMSIDERTIGHTYLLDLTTAASYYQCLYFMAYFLFSLLLAINRMLVIQEWNIVPDMIYKCLILAAWTIILIVFPVLFSHSGHALESEYDVDFAMYATLGFMVDKVVQNIELPLYVAILLTYTFIVLSLVFKRKSINQKLTIWSPEGRLALQTVLLFIPQGLAFLAMTILQSRYSFLMNMFVDGLYGRIAIINIVHDMLPLFYLAVLIAFNRLVEK</sequence>
<comment type="caution">
    <text evidence="2">The sequence shown here is derived from an EMBL/GenBank/DDBJ whole genome shotgun (WGS) entry which is preliminary data.</text>
</comment>
<keyword evidence="1" id="KW-0472">Membrane</keyword>
<feature type="transmembrane region" description="Helical" evidence="1">
    <location>
        <begin position="183"/>
        <end position="202"/>
    </location>
</feature>
<dbReference type="EMBL" id="JAUCMV010000001">
    <property type="protein sequence ID" value="KAK0428524.1"/>
    <property type="molecule type" value="Genomic_DNA"/>
</dbReference>